<keyword evidence="3" id="KW-1185">Reference proteome</keyword>
<evidence type="ECO:0000313" key="3">
    <source>
        <dbReference type="Proteomes" id="UP000547510"/>
    </source>
</evidence>
<evidence type="ECO:0000256" key="1">
    <source>
        <dbReference type="SAM" id="MobiDB-lite"/>
    </source>
</evidence>
<name>A0A841C8X3_9PSEU</name>
<reference evidence="2 3" key="1">
    <citation type="submission" date="2020-08" db="EMBL/GenBank/DDBJ databases">
        <title>Genomic Encyclopedia of Type Strains, Phase III (KMG-III): the genomes of soil and plant-associated and newly described type strains.</title>
        <authorList>
            <person name="Whitman W."/>
        </authorList>
    </citation>
    <scope>NUCLEOTIDE SEQUENCE [LARGE SCALE GENOMIC DNA]</scope>
    <source>
        <strain evidence="2 3">CECT 8640</strain>
    </source>
</reference>
<accession>A0A841C8X3</accession>
<evidence type="ECO:0000313" key="2">
    <source>
        <dbReference type="EMBL" id="MBB5953571.1"/>
    </source>
</evidence>
<proteinExistence type="predicted"/>
<gene>
    <name evidence="2" type="ORF">FHS29_000141</name>
</gene>
<dbReference type="EMBL" id="JACHJN010000001">
    <property type="protein sequence ID" value="MBB5953571.1"/>
    <property type="molecule type" value="Genomic_DNA"/>
</dbReference>
<protein>
    <submittedName>
        <fullName evidence="2">Uncharacterized protein</fullName>
    </submittedName>
</protein>
<dbReference type="AlphaFoldDB" id="A0A841C8X3"/>
<dbReference type="Proteomes" id="UP000547510">
    <property type="component" value="Unassembled WGS sequence"/>
</dbReference>
<organism evidence="2 3">
    <name type="scientific">Saccharothrix tamanrassetensis</name>
    <dbReference type="NCBI Taxonomy" id="1051531"/>
    <lineage>
        <taxon>Bacteria</taxon>
        <taxon>Bacillati</taxon>
        <taxon>Actinomycetota</taxon>
        <taxon>Actinomycetes</taxon>
        <taxon>Pseudonocardiales</taxon>
        <taxon>Pseudonocardiaceae</taxon>
        <taxon>Saccharothrix</taxon>
    </lineage>
</organism>
<feature type="region of interest" description="Disordered" evidence="1">
    <location>
        <begin position="1"/>
        <end position="21"/>
    </location>
</feature>
<sequence length="223" mass="21872">MAGSGGRRIGGAGGGSSKGKGGGAAGTLVLAGVVALTAVNAGGAGGLGGAGGGGGAGGQSVSVRKAEGQKAAKRGDAEGAWQKFGMRGLRQTARQRAECVVSSFGRVQEYFRVNRCASMDRMLFAVGDGAGNSAVISVVWVGFASRGDAVGFKGLIDEHGSGDVRPLGGAALELADVAFTGRNYGSDRDGSTITIAEAESVSGVVGAEVLDALAEVAARLPRS</sequence>
<comment type="caution">
    <text evidence="2">The sequence shown here is derived from an EMBL/GenBank/DDBJ whole genome shotgun (WGS) entry which is preliminary data.</text>
</comment>